<proteinExistence type="predicted"/>
<sequence length="136" mass="14883">MGGGKVRWRGLWEGRRQERQAKRIDFGAARNCTTTARGQQEDSSGKGRREGRRPGMETTQGYGGQMKPGREPGLTDSFGQPRDFSHLISNQALLELRLGESWELMAGSSVAFTATRGLGAGFRWAILTVRPSPSTG</sequence>
<dbReference type="VEuPathDB" id="FungiDB:SPSK_10426"/>
<dbReference type="Proteomes" id="UP000033710">
    <property type="component" value="Unassembled WGS sequence"/>
</dbReference>
<dbReference type="KEGG" id="ssck:SPSK_10426"/>
<evidence type="ECO:0000313" key="2">
    <source>
        <dbReference type="EMBL" id="KJR86972.1"/>
    </source>
</evidence>
<comment type="caution">
    <text evidence="2">The sequence shown here is derived from an EMBL/GenBank/DDBJ whole genome shotgun (WGS) entry which is preliminary data.</text>
</comment>
<accession>A0A0F2MBG9</accession>
<feature type="compositionally biased region" description="Basic and acidic residues" evidence="1">
    <location>
        <begin position="10"/>
        <end position="25"/>
    </location>
</feature>
<dbReference type="GeneID" id="27672121"/>
<reference evidence="2 3" key="1">
    <citation type="journal article" date="2014" name="BMC Genomics">
        <title>Comparative genomics of the major fungal agents of human and animal Sporotrichosis: Sporothrix schenckii and Sporothrix brasiliensis.</title>
        <authorList>
            <person name="Teixeira M.M."/>
            <person name="de Almeida L.G."/>
            <person name="Kubitschek-Barreira P."/>
            <person name="Alves F.L."/>
            <person name="Kioshima E.S."/>
            <person name="Abadio A.K."/>
            <person name="Fernandes L."/>
            <person name="Derengowski L.S."/>
            <person name="Ferreira K.S."/>
            <person name="Souza R.C."/>
            <person name="Ruiz J.C."/>
            <person name="de Andrade N.C."/>
            <person name="Paes H.C."/>
            <person name="Nicola A.M."/>
            <person name="Albuquerque P."/>
            <person name="Gerber A.L."/>
            <person name="Martins V.P."/>
            <person name="Peconick L.D."/>
            <person name="Neto A.V."/>
            <person name="Chaucanez C.B."/>
            <person name="Silva P.A."/>
            <person name="Cunha O.L."/>
            <person name="de Oliveira F.F."/>
            <person name="dos Santos T.C."/>
            <person name="Barros A.L."/>
            <person name="Soares M.A."/>
            <person name="de Oliveira L.M."/>
            <person name="Marini M.M."/>
            <person name="Villalobos-Duno H."/>
            <person name="Cunha M.M."/>
            <person name="de Hoog S."/>
            <person name="da Silveira J.F."/>
            <person name="Henrissat B."/>
            <person name="Nino-Vega G.A."/>
            <person name="Cisalpino P.S."/>
            <person name="Mora-Montes H.M."/>
            <person name="Almeida S.R."/>
            <person name="Stajich J.E."/>
            <person name="Lopes-Bezerra L.M."/>
            <person name="Vasconcelos A.T."/>
            <person name="Felipe M.S."/>
        </authorList>
    </citation>
    <scope>NUCLEOTIDE SEQUENCE [LARGE SCALE GENOMIC DNA]</scope>
    <source>
        <strain evidence="2 3">1099-18</strain>
    </source>
</reference>
<dbReference type="EMBL" id="AXCR01000005">
    <property type="protein sequence ID" value="KJR86972.1"/>
    <property type="molecule type" value="Genomic_DNA"/>
</dbReference>
<evidence type="ECO:0000313" key="3">
    <source>
        <dbReference type="Proteomes" id="UP000033710"/>
    </source>
</evidence>
<dbReference type="RefSeq" id="XP_016589648.1">
    <property type="nucleotide sequence ID" value="XM_016736844.1"/>
</dbReference>
<reference evidence="2 3" key="2">
    <citation type="journal article" date="2015" name="Eukaryot. Cell">
        <title>Asexual propagation of a virulent clone complex in a human and feline outbreak of sporotrichosis.</title>
        <authorList>
            <person name="Teixeira Mde M."/>
            <person name="Rodrigues A.M."/>
            <person name="Tsui C.K."/>
            <person name="de Almeida L.G."/>
            <person name="Van Diepeningen A.D."/>
            <person name="van den Ende B.G."/>
            <person name="Fernandes G.F."/>
            <person name="Kano R."/>
            <person name="Hamelin R.C."/>
            <person name="Lopes-Bezerra L.M."/>
            <person name="Vasconcelos A.T."/>
            <person name="de Hoog S."/>
            <person name="de Camargo Z.P."/>
            <person name="Felipe M.S."/>
        </authorList>
    </citation>
    <scope>NUCLEOTIDE SEQUENCE [LARGE SCALE GENOMIC DNA]</scope>
    <source>
        <strain evidence="2 3">1099-18</strain>
    </source>
</reference>
<gene>
    <name evidence="2" type="ORF">SPSK_10426</name>
</gene>
<name>A0A0F2MBG9_SPOSC</name>
<feature type="compositionally biased region" description="Basic and acidic residues" evidence="1">
    <location>
        <begin position="39"/>
        <end position="55"/>
    </location>
</feature>
<protein>
    <submittedName>
        <fullName evidence="2">Uncharacterized protein</fullName>
    </submittedName>
</protein>
<organism evidence="2 3">
    <name type="scientific">Sporothrix schenckii 1099-18</name>
    <dbReference type="NCBI Taxonomy" id="1397361"/>
    <lineage>
        <taxon>Eukaryota</taxon>
        <taxon>Fungi</taxon>
        <taxon>Dikarya</taxon>
        <taxon>Ascomycota</taxon>
        <taxon>Pezizomycotina</taxon>
        <taxon>Sordariomycetes</taxon>
        <taxon>Sordariomycetidae</taxon>
        <taxon>Ophiostomatales</taxon>
        <taxon>Ophiostomataceae</taxon>
        <taxon>Sporothrix</taxon>
    </lineage>
</organism>
<evidence type="ECO:0000256" key="1">
    <source>
        <dbReference type="SAM" id="MobiDB-lite"/>
    </source>
</evidence>
<feature type="region of interest" description="Disordered" evidence="1">
    <location>
        <begin position="1"/>
        <end position="82"/>
    </location>
</feature>
<dbReference type="AlphaFoldDB" id="A0A0F2MBG9"/>